<reference evidence="2" key="1">
    <citation type="journal article" date="2019" name="Int. J. Syst. Evol. Microbiol.">
        <title>The Global Catalogue of Microorganisms (GCM) 10K type strain sequencing project: providing services to taxonomists for standard genome sequencing and annotation.</title>
        <authorList>
            <consortium name="The Broad Institute Genomics Platform"/>
            <consortium name="The Broad Institute Genome Sequencing Center for Infectious Disease"/>
            <person name="Wu L."/>
            <person name="Ma J."/>
        </authorList>
    </citation>
    <scope>NUCLEOTIDE SEQUENCE [LARGE SCALE GENOMIC DNA]</scope>
    <source>
        <strain evidence="2">NBRC 112299</strain>
    </source>
</reference>
<evidence type="ECO:0000313" key="1">
    <source>
        <dbReference type="EMBL" id="GMA34396.1"/>
    </source>
</evidence>
<dbReference type="EMBL" id="BSUN01000001">
    <property type="protein sequence ID" value="GMA34396.1"/>
    <property type="molecule type" value="Genomic_DNA"/>
</dbReference>
<gene>
    <name evidence="1" type="ORF">GCM10025876_06000</name>
</gene>
<keyword evidence="2" id="KW-1185">Reference proteome</keyword>
<name>A0ABQ6IAX3_9MICO</name>
<sequence>MLGASQSGGRSSLRLLRAVRDAALIDEARAEAAAVVGSDAALAGFPALADAVASWLDPEREAFLERG</sequence>
<accession>A0ABQ6IAX3</accession>
<organism evidence="1 2">
    <name type="scientific">Demequina litorisediminis</name>
    <dbReference type="NCBI Taxonomy" id="1849022"/>
    <lineage>
        <taxon>Bacteria</taxon>
        <taxon>Bacillati</taxon>
        <taxon>Actinomycetota</taxon>
        <taxon>Actinomycetes</taxon>
        <taxon>Micrococcales</taxon>
        <taxon>Demequinaceae</taxon>
        <taxon>Demequina</taxon>
    </lineage>
</organism>
<comment type="caution">
    <text evidence="1">The sequence shown here is derived from an EMBL/GenBank/DDBJ whole genome shotgun (WGS) entry which is preliminary data.</text>
</comment>
<evidence type="ECO:0000313" key="2">
    <source>
        <dbReference type="Proteomes" id="UP001157125"/>
    </source>
</evidence>
<proteinExistence type="predicted"/>
<protein>
    <submittedName>
        <fullName evidence="1">Uncharacterized protein</fullName>
    </submittedName>
</protein>
<dbReference type="Proteomes" id="UP001157125">
    <property type="component" value="Unassembled WGS sequence"/>
</dbReference>